<keyword evidence="3" id="KW-1133">Transmembrane helix</keyword>
<dbReference type="Pfam" id="PF09359">
    <property type="entry name" value="VTC"/>
    <property type="match status" value="1"/>
</dbReference>
<dbReference type="Proteomes" id="UP000054560">
    <property type="component" value="Unassembled WGS sequence"/>
</dbReference>
<sequence>MATVVTIPPPQGDQEFVRKSIKYVLPNDAVDSFIQLIEPTLPVSPFTLPSGEVVTSQVNNSSYFDDEYLNQYKERVVKNENAELYRVRWYGDSFEPVENLFIERKRHHNYKRTGKYSNKKRLDLPKEEMSRFLLGTPVELLNPSKAKLAEEIQTVMMHNKPKIRTQYLRTSFMSQDIKDLRVTLDRDIKMFAEPQSWTEIARLNGRARGECDMMPFAIVEVKVALVQGGRPQCPEWLEVALLSSGARNIKLSKYGYGCMKFFRNMHILHLNGPLRSKLGTSC</sequence>
<evidence type="ECO:0000259" key="5">
    <source>
        <dbReference type="Pfam" id="PF09359"/>
    </source>
</evidence>
<evidence type="ECO:0000256" key="2">
    <source>
        <dbReference type="ARBA" id="ARBA00022692"/>
    </source>
</evidence>
<dbReference type="InterPro" id="IPR018966">
    <property type="entry name" value="VTC_domain"/>
</dbReference>
<dbReference type="eggNOG" id="KOG1161">
    <property type="taxonomic scope" value="Eukaryota"/>
</dbReference>
<evidence type="ECO:0000256" key="1">
    <source>
        <dbReference type="ARBA" id="ARBA00004127"/>
    </source>
</evidence>
<keyword evidence="4" id="KW-0472">Membrane</keyword>
<dbReference type="STRING" id="667725.A0A0L0G3M9"/>
<evidence type="ECO:0000313" key="6">
    <source>
        <dbReference type="EMBL" id="KNC83469.1"/>
    </source>
</evidence>
<gene>
    <name evidence="6" type="ORF">SARC_04278</name>
</gene>
<protein>
    <recommendedName>
        <fullName evidence="5">VTC domain-containing protein</fullName>
    </recommendedName>
</protein>
<dbReference type="PANTHER" id="PTHR46140:SF1">
    <property type="entry name" value="VACUOLAR TRANSPORTER CHAPERONE COMPLEX SUBUNIT 4-RELATED"/>
    <property type="match status" value="1"/>
</dbReference>
<evidence type="ECO:0000256" key="3">
    <source>
        <dbReference type="ARBA" id="ARBA00022989"/>
    </source>
</evidence>
<keyword evidence="2" id="KW-0812">Transmembrane</keyword>
<dbReference type="RefSeq" id="XP_014157371.1">
    <property type="nucleotide sequence ID" value="XM_014301896.1"/>
</dbReference>
<dbReference type="PANTHER" id="PTHR46140">
    <property type="entry name" value="VACUOLAR TRANSPORTER CHAPERONE 1-RELATED"/>
    <property type="match status" value="1"/>
</dbReference>
<reference evidence="6 7" key="1">
    <citation type="submission" date="2011-02" db="EMBL/GenBank/DDBJ databases">
        <title>The Genome Sequence of Sphaeroforma arctica JP610.</title>
        <authorList>
            <consortium name="The Broad Institute Genome Sequencing Platform"/>
            <person name="Russ C."/>
            <person name="Cuomo C."/>
            <person name="Young S.K."/>
            <person name="Zeng Q."/>
            <person name="Gargeya S."/>
            <person name="Alvarado L."/>
            <person name="Berlin A."/>
            <person name="Chapman S.B."/>
            <person name="Chen Z."/>
            <person name="Freedman E."/>
            <person name="Gellesch M."/>
            <person name="Goldberg J."/>
            <person name="Griggs A."/>
            <person name="Gujja S."/>
            <person name="Heilman E."/>
            <person name="Heiman D."/>
            <person name="Howarth C."/>
            <person name="Mehta T."/>
            <person name="Neiman D."/>
            <person name="Pearson M."/>
            <person name="Roberts A."/>
            <person name="Saif S."/>
            <person name="Shea T."/>
            <person name="Shenoy N."/>
            <person name="Sisk P."/>
            <person name="Stolte C."/>
            <person name="Sykes S."/>
            <person name="White J."/>
            <person name="Yandava C."/>
            <person name="Burger G."/>
            <person name="Gray M.W."/>
            <person name="Holland P.W.H."/>
            <person name="King N."/>
            <person name="Lang F.B.F."/>
            <person name="Roger A.J."/>
            <person name="Ruiz-Trillo I."/>
            <person name="Haas B."/>
            <person name="Nusbaum C."/>
            <person name="Birren B."/>
        </authorList>
    </citation>
    <scope>NUCLEOTIDE SEQUENCE [LARGE SCALE GENOMIC DNA]</scope>
    <source>
        <strain evidence="6 7">JP610</strain>
    </source>
</reference>
<dbReference type="InterPro" id="IPR051572">
    <property type="entry name" value="VTC_Complex_Subunit"/>
</dbReference>
<accession>A0A0L0G3M9</accession>
<dbReference type="GO" id="GO:0006799">
    <property type="term" value="P:polyphosphate biosynthetic process"/>
    <property type="evidence" value="ECO:0007669"/>
    <property type="project" value="UniProtKB-ARBA"/>
</dbReference>
<evidence type="ECO:0000313" key="7">
    <source>
        <dbReference type="Proteomes" id="UP000054560"/>
    </source>
</evidence>
<dbReference type="Gene3D" id="3.20.100.30">
    <property type="entry name" value="VTC, catalytic tunnel domain"/>
    <property type="match status" value="1"/>
</dbReference>
<dbReference type="AlphaFoldDB" id="A0A0L0G3M9"/>
<dbReference type="GO" id="GO:0012505">
    <property type="term" value="C:endomembrane system"/>
    <property type="evidence" value="ECO:0007669"/>
    <property type="project" value="UniProtKB-SubCell"/>
</dbReference>
<name>A0A0L0G3M9_9EUKA</name>
<proteinExistence type="predicted"/>
<comment type="subcellular location">
    <subcellularLocation>
        <location evidence="1">Endomembrane system</location>
        <topology evidence="1">Multi-pass membrane protein</topology>
    </subcellularLocation>
</comment>
<dbReference type="InterPro" id="IPR042267">
    <property type="entry name" value="VTC_sf"/>
</dbReference>
<organism evidence="6 7">
    <name type="scientific">Sphaeroforma arctica JP610</name>
    <dbReference type="NCBI Taxonomy" id="667725"/>
    <lineage>
        <taxon>Eukaryota</taxon>
        <taxon>Ichthyosporea</taxon>
        <taxon>Ichthyophonida</taxon>
        <taxon>Sphaeroforma</taxon>
    </lineage>
</organism>
<dbReference type="GeneID" id="25904782"/>
<dbReference type="EMBL" id="KQ241831">
    <property type="protein sequence ID" value="KNC83469.1"/>
    <property type="molecule type" value="Genomic_DNA"/>
</dbReference>
<evidence type="ECO:0000256" key="4">
    <source>
        <dbReference type="ARBA" id="ARBA00023136"/>
    </source>
</evidence>
<feature type="domain" description="VTC" evidence="5">
    <location>
        <begin position="18"/>
        <end position="261"/>
    </location>
</feature>
<keyword evidence="7" id="KW-1185">Reference proteome</keyword>
<dbReference type="OrthoDB" id="6493944at2759"/>